<sequence length="152" mass="16052">MTAPGTQETGSAPPPEGRAPVPGSASGIETLKLRRDFLACARARKWVAPGLILQARQRGPDAAGAPRLGFTCSKKIGNAVTRSRAKRRLREAARAALVPAARDGWDYVLIGRPGATVARPWTVLVEDVAVALEKVHRPPKPRPAARPGKGAS</sequence>
<gene>
    <name evidence="6 9" type="primary">rnpA</name>
    <name evidence="9" type="ORF">LNKW23_24100</name>
</gene>
<dbReference type="InterPro" id="IPR000100">
    <property type="entry name" value="RNase_P"/>
</dbReference>
<name>A0ABQ6LNB2_9RHOB</name>
<keyword evidence="10" id="KW-1185">Reference proteome</keyword>
<comment type="subunit">
    <text evidence="6">Consists of a catalytic RNA component (M1 or rnpB) and a protein subunit.</text>
</comment>
<dbReference type="PANTHER" id="PTHR33992">
    <property type="entry name" value="RIBONUCLEASE P PROTEIN COMPONENT"/>
    <property type="match status" value="1"/>
</dbReference>
<dbReference type="HAMAP" id="MF_00227">
    <property type="entry name" value="RNase_P"/>
    <property type="match status" value="1"/>
</dbReference>
<evidence type="ECO:0000256" key="3">
    <source>
        <dbReference type="ARBA" id="ARBA00022759"/>
    </source>
</evidence>
<evidence type="ECO:0000313" key="9">
    <source>
        <dbReference type="EMBL" id="GMG83197.1"/>
    </source>
</evidence>
<keyword evidence="1 6" id="KW-0819">tRNA processing</keyword>
<protein>
    <recommendedName>
        <fullName evidence="6 7">Ribonuclease P protein component</fullName>
        <shortName evidence="6">RNase P protein</shortName>
        <shortName evidence="6">RNaseP protein</shortName>
        <ecNumber evidence="6 7">3.1.26.5</ecNumber>
    </recommendedName>
    <alternativeName>
        <fullName evidence="6">Protein C5</fullName>
    </alternativeName>
</protein>
<reference evidence="9 10" key="1">
    <citation type="submission" date="2023-04" db="EMBL/GenBank/DDBJ databases">
        <title>Marinoamorphus aggregata gen. nov., sp. Nov., isolate from tissue of brittle star Ophioplocus japonicus.</title>
        <authorList>
            <person name="Kawano K."/>
            <person name="Sawayama S."/>
            <person name="Nakagawa S."/>
        </authorList>
    </citation>
    <scope>NUCLEOTIDE SEQUENCE [LARGE SCALE GENOMIC DNA]</scope>
    <source>
        <strain evidence="9 10">NKW23</strain>
    </source>
</reference>
<feature type="region of interest" description="Disordered" evidence="8">
    <location>
        <begin position="1"/>
        <end position="25"/>
    </location>
</feature>
<evidence type="ECO:0000313" key="10">
    <source>
        <dbReference type="Proteomes" id="UP001239909"/>
    </source>
</evidence>
<comment type="caution">
    <text evidence="9">The sequence shown here is derived from an EMBL/GenBank/DDBJ whole genome shotgun (WGS) entry which is preliminary data.</text>
</comment>
<evidence type="ECO:0000256" key="2">
    <source>
        <dbReference type="ARBA" id="ARBA00022722"/>
    </source>
</evidence>
<evidence type="ECO:0000256" key="7">
    <source>
        <dbReference type="NCBIfam" id="TIGR00188"/>
    </source>
</evidence>
<dbReference type="RefSeq" id="WP_285671996.1">
    <property type="nucleotide sequence ID" value="NZ_BSYI01000017.1"/>
</dbReference>
<comment type="similarity">
    <text evidence="6">Belongs to the RnpA family.</text>
</comment>
<keyword evidence="4 6" id="KW-0378">Hydrolase</keyword>
<dbReference type="EC" id="3.1.26.5" evidence="6 7"/>
<dbReference type="NCBIfam" id="TIGR00188">
    <property type="entry name" value="rnpA"/>
    <property type="match status" value="1"/>
</dbReference>
<comment type="catalytic activity">
    <reaction evidence="6">
        <text>Endonucleolytic cleavage of RNA, removing 5'-extranucleotides from tRNA precursor.</text>
        <dbReference type="EC" id="3.1.26.5"/>
    </reaction>
</comment>
<dbReference type="EMBL" id="BSYI01000017">
    <property type="protein sequence ID" value="GMG83197.1"/>
    <property type="molecule type" value="Genomic_DNA"/>
</dbReference>
<dbReference type="SUPFAM" id="SSF54211">
    <property type="entry name" value="Ribosomal protein S5 domain 2-like"/>
    <property type="match status" value="1"/>
</dbReference>
<comment type="function">
    <text evidence="6">RNaseP catalyzes the removal of the 5'-leader sequence from pre-tRNA to produce the mature 5'-terminus. It can also cleave other RNA substrates such as 4.5S RNA. The protein component plays an auxiliary but essential role in vivo by binding to the 5'-leader sequence and broadening the substrate specificity of the ribozyme.</text>
</comment>
<dbReference type="InterPro" id="IPR020568">
    <property type="entry name" value="Ribosomal_Su5_D2-typ_SF"/>
</dbReference>
<dbReference type="Proteomes" id="UP001239909">
    <property type="component" value="Unassembled WGS sequence"/>
</dbReference>
<dbReference type="InterPro" id="IPR014721">
    <property type="entry name" value="Ribsml_uS5_D2-typ_fold_subgr"/>
</dbReference>
<evidence type="ECO:0000256" key="4">
    <source>
        <dbReference type="ARBA" id="ARBA00022801"/>
    </source>
</evidence>
<dbReference type="PANTHER" id="PTHR33992:SF1">
    <property type="entry name" value="RIBONUCLEASE P PROTEIN COMPONENT"/>
    <property type="match status" value="1"/>
</dbReference>
<organism evidence="9 10">
    <name type="scientific">Paralimibaculum aggregatum</name>
    <dbReference type="NCBI Taxonomy" id="3036245"/>
    <lineage>
        <taxon>Bacteria</taxon>
        <taxon>Pseudomonadati</taxon>
        <taxon>Pseudomonadota</taxon>
        <taxon>Alphaproteobacteria</taxon>
        <taxon>Rhodobacterales</taxon>
        <taxon>Paracoccaceae</taxon>
        <taxon>Paralimibaculum</taxon>
    </lineage>
</organism>
<evidence type="ECO:0000256" key="8">
    <source>
        <dbReference type="SAM" id="MobiDB-lite"/>
    </source>
</evidence>
<evidence type="ECO:0000256" key="1">
    <source>
        <dbReference type="ARBA" id="ARBA00022694"/>
    </source>
</evidence>
<evidence type="ECO:0000256" key="5">
    <source>
        <dbReference type="ARBA" id="ARBA00022884"/>
    </source>
</evidence>
<accession>A0ABQ6LNB2</accession>
<keyword evidence="3 6" id="KW-0255">Endonuclease</keyword>
<evidence type="ECO:0000256" key="6">
    <source>
        <dbReference type="HAMAP-Rule" id="MF_00227"/>
    </source>
</evidence>
<keyword evidence="2 6" id="KW-0540">Nuclease</keyword>
<feature type="compositionally biased region" description="Polar residues" evidence="8">
    <location>
        <begin position="1"/>
        <end position="10"/>
    </location>
</feature>
<keyword evidence="5 6" id="KW-0694">RNA-binding</keyword>
<dbReference type="Pfam" id="PF00825">
    <property type="entry name" value="Ribonuclease_P"/>
    <property type="match status" value="1"/>
</dbReference>
<proteinExistence type="inferred from homology"/>
<dbReference type="Gene3D" id="3.30.230.10">
    <property type="match status" value="1"/>
</dbReference>